<name>A0ABX4YGG7_9LEPT</name>
<dbReference type="EMBL" id="MCRM02000015">
    <property type="protein sequence ID" value="PNV74346.1"/>
    <property type="molecule type" value="Genomic_DNA"/>
</dbReference>
<feature type="transmembrane region" description="Helical" evidence="2">
    <location>
        <begin position="108"/>
        <end position="125"/>
    </location>
</feature>
<reference evidence="3" key="1">
    <citation type="submission" date="2018-01" db="EMBL/GenBank/DDBJ databases">
        <title>Genomic characterization of Leptospira inadai serogroup Lyme isolated from captured rat in Brazil and comparative analysis with human reference strain.</title>
        <authorList>
            <person name="Moreno L.Z."/>
            <person name="Loureiro A.P."/>
            <person name="Miraglia F."/>
            <person name="Kremer F.S."/>
            <person name="Eslabao M.R."/>
            <person name="Dellagostin O.A."/>
            <person name="Lilenbaum W."/>
            <person name="Moreno A.M."/>
        </authorList>
    </citation>
    <scope>NUCLEOTIDE SEQUENCE [LARGE SCALE GENOMIC DNA]</scope>
    <source>
        <strain evidence="3">M34/99</strain>
    </source>
</reference>
<dbReference type="RefSeq" id="WP_103186225.1">
    <property type="nucleotide sequence ID" value="NZ_MCRM02000015.1"/>
</dbReference>
<feature type="compositionally biased region" description="Polar residues" evidence="1">
    <location>
        <begin position="10"/>
        <end position="23"/>
    </location>
</feature>
<feature type="region of interest" description="Disordered" evidence="1">
    <location>
        <begin position="1"/>
        <end position="23"/>
    </location>
</feature>
<comment type="caution">
    <text evidence="3">The sequence shown here is derived from an EMBL/GenBank/DDBJ whole genome shotgun (WGS) entry which is preliminary data.</text>
</comment>
<evidence type="ECO:0008006" key="5">
    <source>
        <dbReference type="Google" id="ProtNLM"/>
    </source>
</evidence>
<evidence type="ECO:0000256" key="2">
    <source>
        <dbReference type="SAM" id="Phobius"/>
    </source>
</evidence>
<evidence type="ECO:0000256" key="1">
    <source>
        <dbReference type="SAM" id="MobiDB-lite"/>
    </source>
</evidence>
<dbReference type="InterPro" id="IPR019284">
    <property type="entry name" value="RP532"/>
</dbReference>
<gene>
    <name evidence="3" type="ORF">BES34_014265</name>
</gene>
<evidence type="ECO:0000313" key="4">
    <source>
        <dbReference type="Proteomes" id="UP000094669"/>
    </source>
</evidence>
<organism evidence="3 4">
    <name type="scientific">Leptospira inadai serovar Lyme</name>
    <dbReference type="NCBI Taxonomy" id="293084"/>
    <lineage>
        <taxon>Bacteria</taxon>
        <taxon>Pseudomonadati</taxon>
        <taxon>Spirochaetota</taxon>
        <taxon>Spirochaetia</taxon>
        <taxon>Leptospirales</taxon>
        <taxon>Leptospiraceae</taxon>
        <taxon>Leptospira</taxon>
    </lineage>
</organism>
<accession>A0ABX4YGG7</accession>
<keyword evidence="2" id="KW-0472">Membrane</keyword>
<sequence length="175" mass="19138">MSNRRKPKNKNLNAGSSLEFKGQQSRPHLIAGVTDKNQNLALNHHSIETSFFSGPIPHPEILKEYEKILPGAAERIFSSFENQSAHRQKLELTVVTANTHSQKAGTHWSGAIVFLSITCGTYLIMNGHDAIGLSAIIGSLGGLVLIFITGKYLQLRDLKKKAQSLSQPIAAPENK</sequence>
<dbReference type="Pfam" id="PF10097">
    <property type="entry name" value="DUF2335"/>
    <property type="match status" value="1"/>
</dbReference>
<protein>
    <recommendedName>
        <fullName evidence="5">Membrane protein, PF10097 family</fullName>
    </recommendedName>
</protein>
<evidence type="ECO:0000313" key="3">
    <source>
        <dbReference type="EMBL" id="PNV74346.1"/>
    </source>
</evidence>
<keyword evidence="4" id="KW-1185">Reference proteome</keyword>
<keyword evidence="2" id="KW-1133">Transmembrane helix</keyword>
<feature type="transmembrane region" description="Helical" evidence="2">
    <location>
        <begin position="131"/>
        <end position="153"/>
    </location>
</feature>
<keyword evidence="2" id="KW-0812">Transmembrane</keyword>
<proteinExistence type="predicted"/>
<dbReference type="Proteomes" id="UP000094669">
    <property type="component" value="Unassembled WGS sequence"/>
</dbReference>